<evidence type="ECO:0000313" key="11">
    <source>
        <dbReference type="EMBL" id="RKO83491.1"/>
    </source>
</evidence>
<reference evidence="12" key="1">
    <citation type="journal article" date="2018" name="Nat. Microbiol.">
        <title>Leveraging single-cell genomics to expand the fungal tree of life.</title>
        <authorList>
            <person name="Ahrendt S.R."/>
            <person name="Quandt C.A."/>
            <person name="Ciobanu D."/>
            <person name="Clum A."/>
            <person name="Salamov A."/>
            <person name="Andreopoulos B."/>
            <person name="Cheng J.F."/>
            <person name="Woyke T."/>
            <person name="Pelin A."/>
            <person name="Henrissat B."/>
            <person name="Reynolds N.K."/>
            <person name="Benny G.L."/>
            <person name="Smith M.E."/>
            <person name="James T.Y."/>
            <person name="Grigoriev I.V."/>
        </authorList>
    </citation>
    <scope>NUCLEOTIDE SEQUENCE [LARGE SCALE GENOMIC DNA]</scope>
</reference>
<feature type="transmembrane region" description="Helical" evidence="8">
    <location>
        <begin position="299"/>
        <end position="316"/>
    </location>
</feature>
<feature type="transmembrane region" description="Helical" evidence="8">
    <location>
        <begin position="233"/>
        <end position="252"/>
    </location>
</feature>
<organism evidence="11 12">
    <name type="scientific">Blyttiomyces helicus</name>
    <dbReference type="NCBI Taxonomy" id="388810"/>
    <lineage>
        <taxon>Eukaryota</taxon>
        <taxon>Fungi</taxon>
        <taxon>Fungi incertae sedis</taxon>
        <taxon>Chytridiomycota</taxon>
        <taxon>Chytridiomycota incertae sedis</taxon>
        <taxon>Chytridiomycetes</taxon>
        <taxon>Chytridiomycetes incertae sedis</taxon>
        <taxon>Blyttiomyces</taxon>
    </lineage>
</organism>
<keyword evidence="4" id="KW-0249">Electron transport</keyword>
<evidence type="ECO:0000256" key="8">
    <source>
        <dbReference type="SAM" id="Phobius"/>
    </source>
</evidence>
<accession>A0A4P9VV41</accession>
<protein>
    <recommendedName>
        <fullName evidence="13">Cytochrome b5 heme-binding domain-containing protein</fullName>
    </recommendedName>
</protein>
<dbReference type="PROSITE" id="PS50255">
    <property type="entry name" value="CYTOCHROME_B5_2"/>
    <property type="match status" value="1"/>
</dbReference>
<evidence type="ECO:0000256" key="2">
    <source>
        <dbReference type="ARBA" id="ARBA00022448"/>
    </source>
</evidence>
<dbReference type="PROSITE" id="PS50939">
    <property type="entry name" value="CYTOCHROME_B561"/>
    <property type="match status" value="1"/>
</dbReference>
<dbReference type="InterPro" id="IPR036400">
    <property type="entry name" value="Cyt_B5-like_heme/steroid_sf"/>
</dbReference>
<keyword evidence="5 8" id="KW-1133">Transmembrane helix</keyword>
<dbReference type="EMBL" id="ML001176">
    <property type="protein sequence ID" value="RKO83491.1"/>
    <property type="molecule type" value="Genomic_DNA"/>
</dbReference>
<proteinExistence type="predicted"/>
<feature type="domain" description="Cytochrome b5 heme-binding" evidence="9">
    <location>
        <begin position="401"/>
        <end position="456"/>
    </location>
</feature>
<dbReference type="Proteomes" id="UP000269721">
    <property type="component" value="Unassembled WGS sequence"/>
</dbReference>
<evidence type="ECO:0008006" key="13">
    <source>
        <dbReference type="Google" id="ProtNLM"/>
    </source>
</evidence>
<keyword evidence="12" id="KW-1185">Reference proteome</keyword>
<dbReference type="OrthoDB" id="2159597at2759"/>
<dbReference type="SMART" id="SM01117">
    <property type="entry name" value="Cyt-b5"/>
    <property type="match status" value="1"/>
</dbReference>
<dbReference type="AlphaFoldDB" id="A0A4P9VV41"/>
<evidence type="ECO:0000256" key="1">
    <source>
        <dbReference type="ARBA" id="ARBA00004370"/>
    </source>
</evidence>
<name>A0A4P9VV41_9FUNG</name>
<feature type="transmembrane region" description="Helical" evidence="8">
    <location>
        <begin position="194"/>
        <end position="213"/>
    </location>
</feature>
<dbReference type="InterPro" id="IPR001199">
    <property type="entry name" value="Cyt_B5-like_heme/steroid-bd"/>
</dbReference>
<dbReference type="InterPro" id="IPR006593">
    <property type="entry name" value="Cyt_b561/ferric_Rdtase_TM"/>
</dbReference>
<keyword evidence="6 8" id="KW-0472">Membrane</keyword>
<feature type="transmembrane region" description="Helical" evidence="8">
    <location>
        <begin position="258"/>
        <end position="279"/>
    </location>
</feature>
<evidence type="ECO:0000256" key="3">
    <source>
        <dbReference type="ARBA" id="ARBA00022692"/>
    </source>
</evidence>
<feature type="non-terminal residue" evidence="11">
    <location>
        <position position="524"/>
    </location>
</feature>
<evidence type="ECO:0000259" key="9">
    <source>
        <dbReference type="PROSITE" id="PS50255"/>
    </source>
</evidence>
<evidence type="ECO:0000313" key="12">
    <source>
        <dbReference type="Proteomes" id="UP000269721"/>
    </source>
</evidence>
<evidence type="ECO:0000256" key="5">
    <source>
        <dbReference type="ARBA" id="ARBA00022989"/>
    </source>
</evidence>
<feature type="non-terminal residue" evidence="11">
    <location>
        <position position="1"/>
    </location>
</feature>
<evidence type="ECO:0000256" key="7">
    <source>
        <dbReference type="SAM" id="MobiDB-lite"/>
    </source>
</evidence>
<dbReference type="Gene3D" id="3.10.120.10">
    <property type="entry name" value="Cytochrome b5-like heme/steroid binding domain"/>
    <property type="match status" value="1"/>
</dbReference>
<feature type="domain" description="Cytochrome b561" evidence="10">
    <location>
        <begin position="157"/>
        <end position="354"/>
    </location>
</feature>
<dbReference type="Pfam" id="PF00173">
    <property type="entry name" value="Cyt-b5"/>
    <property type="match status" value="1"/>
</dbReference>
<feature type="transmembrane region" description="Helical" evidence="8">
    <location>
        <begin position="328"/>
        <end position="354"/>
    </location>
</feature>
<keyword evidence="3 8" id="KW-0812">Transmembrane</keyword>
<evidence type="ECO:0000256" key="6">
    <source>
        <dbReference type="ARBA" id="ARBA00023136"/>
    </source>
</evidence>
<dbReference type="PANTHER" id="PTHR23130:SF171">
    <property type="entry name" value="OS01G0895300 PROTEIN"/>
    <property type="match status" value="1"/>
</dbReference>
<gene>
    <name evidence="11" type="ORF">BDK51DRAFT_29139</name>
</gene>
<keyword evidence="2" id="KW-0813">Transport</keyword>
<sequence>PPTIDPAYSFSIHWNISNRGTANESFDYSLVLQGPLSRFDPGCLEHAWMGIAYGTSMVRNAEFNVCHMHELPIDGGPGGVRAHEHFSQPKYAPPTHYLGTDYAAFPLNGNYTPLGQLICSFRRLTYPADTNLHQTLNVSSLINMIWAFNPRSGLNSNNDWFTHHGWNHRGAIVAALGEGVMAPRDPVSFTNKCIHGAGMSFVWLVMFPISVYYARYLRNRSGWILVHTFMQSAGTIAITAFLVVILTTVVYLDRPHAKLGLVLVSGVGIQFLLGILNALRLSNESIASVAKTVRLSHNLFGASLLVSSIAQIYLGLDNLNPYSDASVPALWPVFWVIVGTWVAAFAGTEIYFYLQVRRTDSGTGKPTESFAADGGKGMYVAAKGVEVSSEALMTSKAEEERRTFTWRSLQEAIADGELLVVANGRFVYDISKWIRSHPGGQIILHAVAGTDISNDYFHESGFDAGEFTPRPAMPPQDPNRTNASMLRHRSNRSRAYDLAGACEGYPELDGDGLEEDCSVEKDAR</sequence>
<dbReference type="Gene3D" id="1.20.120.1770">
    <property type="match status" value="1"/>
</dbReference>
<evidence type="ECO:0000259" key="10">
    <source>
        <dbReference type="PROSITE" id="PS50939"/>
    </source>
</evidence>
<dbReference type="SUPFAM" id="SSF55856">
    <property type="entry name" value="Cytochrome b5-like heme/steroid binding domain"/>
    <property type="match status" value="1"/>
</dbReference>
<dbReference type="Pfam" id="PF03188">
    <property type="entry name" value="Cytochrom_B561"/>
    <property type="match status" value="1"/>
</dbReference>
<comment type="subcellular location">
    <subcellularLocation>
        <location evidence="1">Membrane</location>
    </subcellularLocation>
</comment>
<dbReference type="SMART" id="SM00665">
    <property type="entry name" value="B561"/>
    <property type="match status" value="1"/>
</dbReference>
<dbReference type="CDD" id="cd08760">
    <property type="entry name" value="Cyt_b561_FRRS1_like"/>
    <property type="match status" value="1"/>
</dbReference>
<dbReference type="PANTHER" id="PTHR23130">
    <property type="entry name" value="CYTOCHROME B561 AND DOMON DOMAIN-CONTAINING PROTEIN"/>
    <property type="match status" value="1"/>
</dbReference>
<dbReference type="GO" id="GO:0016020">
    <property type="term" value="C:membrane"/>
    <property type="evidence" value="ECO:0007669"/>
    <property type="project" value="UniProtKB-SubCell"/>
</dbReference>
<feature type="region of interest" description="Disordered" evidence="7">
    <location>
        <begin position="463"/>
        <end position="488"/>
    </location>
</feature>
<evidence type="ECO:0000256" key="4">
    <source>
        <dbReference type="ARBA" id="ARBA00022982"/>
    </source>
</evidence>